<keyword evidence="1" id="KW-0808">Transferase</keyword>
<accession>A0A5N6A2G4</accession>
<dbReference type="InterPro" id="IPR008271">
    <property type="entry name" value="Ser/Thr_kinase_AS"/>
</dbReference>
<dbReference type="InterPro" id="IPR011009">
    <property type="entry name" value="Kinase-like_dom_sf"/>
</dbReference>
<evidence type="ECO:0000256" key="5">
    <source>
        <dbReference type="PROSITE-ProRule" id="PRU10141"/>
    </source>
</evidence>
<organism evidence="8 9">
    <name type="scientific">Streptomyces mimosae</name>
    <dbReference type="NCBI Taxonomy" id="2586635"/>
    <lineage>
        <taxon>Bacteria</taxon>
        <taxon>Bacillati</taxon>
        <taxon>Actinomycetota</taxon>
        <taxon>Actinomycetes</taxon>
        <taxon>Kitasatosporales</taxon>
        <taxon>Streptomycetaceae</taxon>
        <taxon>Streptomyces</taxon>
    </lineage>
</organism>
<dbReference type="Proteomes" id="UP000314251">
    <property type="component" value="Unassembled WGS sequence"/>
</dbReference>
<dbReference type="Gene3D" id="1.10.510.10">
    <property type="entry name" value="Transferase(Phosphotransferase) domain 1"/>
    <property type="match status" value="1"/>
</dbReference>
<dbReference type="Pfam" id="PF00069">
    <property type="entry name" value="Pkinase"/>
    <property type="match status" value="1"/>
</dbReference>
<feature type="region of interest" description="Disordered" evidence="6">
    <location>
        <begin position="306"/>
        <end position="364"/>
    </location>
</feature>
<feature type="compositionally biased region" description="Low complexity" evidence="6">
    <location>
        <begin position="353"/>
        <end position="364"/>
    </location>
</feature>
<dbReference type="PROSITE" id="PS00107">
    <property type="entry name" value="PROTEIN_KINASE_ATP"/>
    <property type="match status" value="1"/>
</dbReference>
<feature type="binding site" evidence="5">
    <location>
        <position position="44"/>
    </location>
    <ligand>
        <name>ATP</name>
        <dbReference type="ChEBI" id="CHEBI:30616"/>
    </ligand>
</feature>
<dbReference type="SMART" id="SM00220">
    <property type="entry name" value="S_TKc"/>
    <property type="match status" value="1"/>
</dbReference>
<dbReference type="SUPFAM" id="SSF53850">
    <property type="entry name" value="Periplasmic binding protein-like II"/>
    <property type="match status" value="1"/>
</dbReference>
<dbReference type="SMART" id="SM00062">
    <property type="entry name" value="PBPb"/>
    <property type="match status" value="1"/>
</dbReference>
<dbReference type="InterPro" id="IPR001638">
    <property type="entry name" value="Solute-binding_3/MltF_N"/>
</dbReference>
<dbReference type="CDD" id="cd14014">
    <property type="entry name" value="STKc_PknB_like"/>
    <property type="match status" value="1"/>
</dbReference>
<feature type="region of interest" description="Disordered" evidence="6">
    <location>
        <begin position="387"/>
        <end position="420"/>
    </location>
</feature>
<dbReference type="GO" id="GO:0005524">
    <property type="term" value="F:ATP binding"/>
    <property type="evidence" value="ECO:0007669"/>
    <property type="project" value="UniProtKB-UniRule"/>
</dbReference>
<evidence type="ECO:0000313" key="9">
    <source>
        <dbReference type="Proteomes" id="UP000314251"/>
    </source>
</evidence>
<sequence>MVRPLREGQPTSIGPYRLLGQLGAGGMGRVFLGRSPGGRLVAIKLVHDELAADPAFRRRFRHEVAAARRVAGEWTAPVLDGDTGAAVPWVATGYVPGPALAAVVAEHGPLPEPSVWSLLHGLTLALTDIHAHQLVHRDLKPANILITLDGPRVIDFGIVRAANGASRATRTGSMVGSPGYMAPEQIRGETITPATDVFALGAVLAYAATGVSPFAPDRPALPTVLYRVVHEAPELGPADGPLTGALRELTVRCLAKDPAERPPLPEIRALAARGVDDERVWLPPHLTAQLGREAAQLLALDAPGTPAPLGPAAPGGLARLGPAAPGGPPAVPPPPAGEPPGGEPPGGEPPAGEPTTAAPAGRSRRTVAAVAAGVAVALAAGLTLVVNQPWSDGTSPGTGTGDTSGAAGAESPSPPPAWEGDRLTVRLGTWSSPLSFAGPDGEAVGVEPDIARALGEVLGVELEIETVPDYNELVQVVSASGAGGEPVIGLGAFRDTAAKRAELDVSYVDHFREGLAVLTEGGPPDLTLADLCGQSVVTWDADDILAALEEANAGCDEPFAVATLGTLDEMEYAIGRGEHAAAVLPYATAQHFLNGHPDSPLTMAETQLAVEPHGIMLPASQEALAEALRQALQTLIDDGTHAEILAEWGVPELALPSATINAGD</sequence>
<evidence type="ECO:0000256" key="4">
    <source>
        <dbReference type="ARBA" id="ARBA00022840"/>
    </source>
</evidence>
<protein>
    <submittedName>
        <fullName evidence="8">Transporter substrate-binding domain-containing protein</fullName>
    </submittedName>
</protein>
<feature type="compositionally biased region" description="Pro residues" evidence="6">
    <location>
        <begin position="325"/>
        <end position="352"/>
    </location>
</feature>
<dbReference type="Gene3D" id="3.30.200.20">
    <property type="entry name" value="Phosphorylase Kinase, domain 1"/>
    <property type="match status" value="1"/>
</dbReference>
<dbReference type="Gene3D" id="3.40.190.10">
    <property type="entry name" value="Periplasmic binding protein-like II"/>
    <property type="match status" value="2"/>
</dbReference>
<keyword evidence="2 5" id="KW-0547">Nucleotide-binding</keyword>
<keyword evidence="4 5" id="KW-0067">ATP-binding</keyword>
<dbReference type="OrthoDB" id="4103069at2"/>
<evidence type="ECO:0000256" key="2">
    <source>
        <dbReference type="ARBA" id="ARBA00022741"/>
    </source>
</evidence>
<proteinExistence type="predicted"/>
<dbReference type="RefSeq" id="WP_139671291.1">
    <property type="nucleotide sequence ID" value="NZ_VDLY02000015.1"/>
</dbReference>
<dbReference type="PROSITE" id="PS00108">
    <property type="entry name" value="PROTEIN_KINASE_ST"/>
    <property type="match status" value="1"/>
</dbReference>
<dbReference type="SUPFAM" id="SSF56112">
    <property type="entry name" value="Protein kinase-like (PK-like)"/>
    <property type="match status" value="1"/>
</dbReference>
<evidence type="ECO:0000256" key="1">
    <source>
        <dbReference type="ARBA" id="ARBA00022679"/>
    </source>
</evidence>
<name>A0A5N6A2G4_9ACTN</name>
<dbReference type="Pfam" id="PF00497">
    <property type="entry name" value="SBP_bac_3"/>
    <property type="match status" value="1"/>
</dbReference>
<dbReference type="EMBL" id="VDLY02000015">
    <property type="protein sequence ID" value="KAB8162159.1"/>
    <property type="molecule type" value="Genomic_DNA"/>
</dbReference>
<dbReference type="GO" id="GO:0004674">
    <property type="term" value="F:protein serine/threonine kinase activity"/>
    <property type="evidence" value="ECO:0007669"/>
    <property type="project" value="TreeGrafter"/>
</dbReference>
<evidence type="ECO:0000256" key="6">
    <source>
        <dbReference type="SAM" id="MobiDB-lite"/>
    </source>
</evidence>
<keyword evidence="3" id="KW-0418">Kinase</keyword>
<dbReference type="InterPro" id="IPR000719">
    <property type="entry name" value="Prot_kinase_dom"/>
</dbReference>
<dbReference type="PANTHER" id="PTHR43289:SF34">
    <property type="entry name" value="SERINE_THREONINE-PROTEIN KINASE YBDM-RELATED"/>
    <property type="match status" value="1"/>
</dbReference>
<comment type="caution">
    <text evidence="8">The sequence shown here is derived from an EMBL/GenBank/DDBJ whole genome shotgun (WGS) entry which is preliminary data.</text>
</comment>
<evidence type="ECO:0000259" key="7">
    <source>
        <dbReference type="PROSITE" id="PS50011"/>
    </source>
</evidence>
<gene>
    <name evidence="8" type="ORF">FH607_021930</name>
</gene>
<feature type="compositionally biased region" description="Low complexity" evidence="6">
    <location>
        <begin position="312"/>
        <end position="323"/>
    </location>
</feature>
<reference evidence="8" key="1">
    <citation type="submission" date="2019-10" db="EMBL/GenBank/DDBJ databases">
        <title>Nonomuraea sp. nov., isolated from Phyllanthus amarus.</title>
        <authorList>
            <person name="Klykleung N."/>
            <person name="Tanasupawat S."/>
        </authorList>
    </citation>
    <scope>NUCLEOTIDE SEQUENCE [LARGE SCALE GENOMIC DNA]</scope>
    <source>
        <strain evidence="8">3MP-10</strain>
    </source>
</reference>
<dbReference type="InterPro" id="IPR017441">
    <property type="entry name" value="Protein_kinase_ATP_BS"/>
</dbReference>
<feature type="domain" description="Protein kinase" evidence="7">
    <location>
        <begin position="16"/>
        <end position="282"/>
    </location>
</feature>
<keyword evidence="9" id="KW-1185">Reference proteome</keyword>
<evidence type="ECO:0000313" key="8">
    <source>
        <dbReference type="EMBL" id="KAB8162159.1"/>
    </source>
</evidence>
<dbReference type="AlphaFoldDB" id="A0A5N6A2G4"/>
<dbReference type="PANTHER" id="PTHR43289">
    <property type="entry name" value="MITOGEN-ACTIVATED PROTEIN KINASE KINASE KINASE 20-RELATED"/>
    <property type="match status" value="1"/>
</dbReference>
<evidence type="ECO:0000256" key="3">
    <source>
        <dbReference type="ARBA" id="ARBA00022777"/>
    </source>
</evidence>
<dbReference type="PROSITE" id="PS50011">
    <property type="entry name" value="PROTEIN_KINASE_DOM"/>
    <property type="match status" value="1"/>
</dbReference>